<reference evidence="1 2" key="1">
    <citation type="submission" date="2018-04" db="EMBL/GenBank/DDBJ databases">
        <title>Genomic Encyclopedia of Archaeal and Bacterial Type Strains, Phase II (KMG-II): from individual species to whole genera.</title>
        <authorList>
            <person name="Goeker M."/>
        </authorList>
    </citation>
    <scope>NUCLEOTIDE SEQUENCE [LARGE SCALE GENOMIC DNA]</scope>
    <source>
        <strain evidence="1 2">DSM 21823</strain>
    </source>
</reference>
<proteinExistence type="predicted"/>
<dbReference type="EMBL" id="QBKP01000021">
    <property type="protein sequence ID" value="PTX45604.1"/>
    <property type="molecule type" value="Genomic_DNA"/>
</dbReference>
<dbReference type="AlphaFoldDB" id="A0A2T6AP55"/>
<dbReference type="Proteomes" id="UP000244224">
    <property type="component" value="Unassembled WGS sequence"/>
</dbReference>
<comment type="caution">
    <text evidence="1">The sequence shown here is derived from an EMBL/GenBank/DDBJ whole genome shotgun (WGS) entry which is preliminary data.</text>
</comment>
<evidence type="ECO:0000313" key="2">
    <source>
        <dbReference type="Proteomes" id="UP000244224"/>
    </source>
</evidence>
<protein>
    <submittedName>
        <fullName evidence="1">Uncharacterized protein</fullName>
    </submittedName>
</protein>
<keyword evidence="2" id="KW-1185">Reference proteome</keyword>
<gene>
    <name evidence="1" type="ORF">C8N34_12134</name>
</gene>
<dbReference type="RefSeq" id="WP_108130526.1">
    <property type="nucleotide sequence ID" value="NZ_QBKP01000021.1"/>
</dbReference>
<sequence length="153" mass="16849">MPDEPDDQIAAACTTAQVSDADTRFNLMQALCSRAVFGSVSDIPEVTEPVTVAEANDFATTHLGVVNVRQLHSLRDLCWLRLIAARTPEQRLSLERLINAFGVAIGMTRHEEAARIIQNNCAARETSRRQAEKDRALDRWRGFGVAVSASART</sequence>
<evidence type="ECO:0000313" key="1">
    <source>
        <dbReference type="EMBL" id="PTX45604.1"/>
    </source>
</evidence>
<name>A0A2T6AP55_9RHOB</name>
<accession>A0A2T6AP55</accession>
<organism evidence="1 2">
    <name type="scientific">Gemmobacter caeni</name>
    <dbReference type="NCBI Taxonomy" id="589035"/>
    <lineage>
        <taxon>Bacteria</taxon>
        <taxon>Pseudomonadati</taxon>
        <taxon>Pseudomonadota</taxon>
        <taxon>Alphaproteobacteria</taxon>
        <taxon>Rhodobacterales</taxon>
        <taxon>Paracoccaceae</taxon>
        <taxon>Gemmobacter</taxon>
    </lineage>
</organism>